<feature type="region of interest" description="Disordered" evidence="1">
    <location>
        <begin position="1"/>
        <end position="59"/>
    </location>
</feature>
<accession>A0A2J8NYZ1</accession>
<sequence length="79" mass="8496">MTRGGGGGGEEEIPSAKCQTSRRVCPRNILATQRAGPVSPKPQDSPRKTRAAPRTPLPVGPRAEVFKEFLVLEKEVTQA</sequence>
<dbReference type="Proteomes" id="UP000236370">
    <property type="component" value="Unassembled WGS sequence"/>
</dbReference>
<evidence type="ECO:0000313" key="2">
    <source>
        <dbReference type="EMBL" id="PNI76980.1"/>
    </source>
</evidence>
<evidence type="ECO:0000256" key="1">
    <source>
        <dbReference type="SAM" id="MobiDB-lite"/>
    </source>
</evidence>
<dbReference type="EMBL" id="NBAG03000221">
    <property type="protein sequence ID" value="PNI76980.1"/>
    <property type="molecule type" value="Genomic_DNA"/>
</dbReference>
<proteinExistence type="predicted"/>
<evidence type="ECO:0000313" key="3">
    <source>
        <dbReference type="Proteomes" id="UP000236370"/>
    </source>
</evidence>
<name>A0A2J8NYZ1_PANTR</name>
<protein>
    <submittedName>
        <fullName evidence="2">TCP11 isoform 23</fullName>
    </submittedName>
</protein>
<dbReference type="AlphaFoldDB" id="A0A2J8NYZ1"/>
<comment type="caution">
    <text evidence="2">The sequence shown here is derived from an EMBL/GenBank/DDBJ whole genome shotgun (WGS) entry which is preliminary data.</text>
</comment>
<reference evidence="2 3" key="1">
    <citation type="submission" date="2017-12" db="EMBL/GenBank/DDBJ databases">
        <title>High-resolution comparative analysis of great ape genomes.</title>
        <authorList>
            <person name="Pollen A."/>
            <person name="Hastie A."/>
            <person name="Hormozdiari F."/>
            <person name="Dougherty M."/>
            <person name="Liu R."/>
            <person name="Chaisson M."/>
            <person name="Hoppe E."/>
            <person name="Hill C."/>
            <person name="Pang A."/>
            <person name="Hillier L."/>
            <person name="Baker C."/>
            <person name="Armstrong J."/>
            <person name="Shendure J."/>
            <person name="Paten B."/>
            <person name="Wilson R."/>
            <person name="Chao H."/>
            <person name="Schneider V."/>
            <person name="Ventura M."/>
            <person name="Kronenberg Z."/>
            <person name="Murali S."/>
            <person name="Gordon D."/>
            <person name="Cantsilieris S."/>
            <person name="Munson K."/>
            <person name="Nelson B."/>
            <person name="Raja A."/>
            <person name="Underwood J."/>
            <person name="Diekhans M."/>
            <person name="Fiddes I."/>
            <person name="Haussler D."/>
            <person name="Eichler E."/>
        </authorList>
    </citation>
    <scope>NUCLEOTIDE SEQUENCE [LARGE SCALE GENOMIC DNA]</scope>
    <source>
        <strain evidence="2">Yerkes chimp pedigree #C0471</strain>
    </source>
</reference>
<gene>
    <name evidence="2" type="ORF">CK820_G0007049</name>
</gene>
<organism evidence="2 3">
    <name type="scientific">Pan troglodytes</name>
    <name type="common">Chimpanzee</name>
    <dbReference type="NCBI Taxonomy" id="9598"/>
    <lineage>
        <taxon>Eukaryota</taxon>
        <taxon>Metazoa</taxon>
        <taxon>Chordata</taxon>
        <taxon>Craniata</taxon>
        <taxon>Vertebrata</taxon>
        <taxon>Euteleostomi</taxon>
        <taxon>Mammalia</taxon>
        <taxon>Eutheria</taxon>
        <taxon>Euarchontoglires</taxon>
        <taxon>Primates</taxon>
        <taxon>Haplorrhini</taxon>
        <taxon>Catarrhini</taxon>
        <taxon>Hominidae</taxon>
        <taxon>Pan</taxon>
    </lineage>
</organism>